<sequence>MKKILIPLAKGFEEIEAVTNIDVLRRAGLDVLTAGIGSREIEGDHEIKIETDIEISDVNAEDFDAVVLPGGMPGAANLRDSNQLRNIIKKLNEDNKLCAAICAAPIVLEAAGILDGKNATSYPGFDKDMTSCNYQEDRVVIDGNLITGRGPGVAMEFAMTLVEYLLDKETKDELEKSMLVKNN</sequence>
<protein>
    <submittedName>
        <fullName evidence="3">4-methyl-5(B-hydroxyethyl)-thiazole monophosphate biosynthesis enzyme</fullName>
    </submittedName>
</protein>
<dbReference type="EMBL" id="CAUI01000023">
    <property type="protein sequence ID" value="CCU80643.1"/>
    <property type="molecule type" value="Genomic_DNA"/>
</dbReference>
<dbReference type="CDD" id="cd03135">
    <property type="entry name" value="GATase1_DJ-1"/>
    <property type="match status" value="1"/>
</dbReference>
<dbReference type="STRING" id="1293054.HSACCH_02192"/>
<dbReference type="Gene3D" id="3.40.50.880">
    <property type="match status" value="1"/>
</dbReference>
<keyword evidence="1" id="KW-0677">Repeat</keyword>
<reference evidence="4" key="1">
    <citation type="journal article" date="2013" name="Genome Announc.">
        <title>Genome Sequence of Halanaerobium saccharolyticum subsp. saccharolyticum Strain DSM 6643T, a Halophilic Hydrogen-Producing Bacterium.</title>
        <authorList>
            <person name="Kivisto A."/>
            <person name="Larjo A."/>
            <person name="Ciranna A."/>
            <person name="Santala V."/>
            <person name="Roos C."/>
            <person name="Karp M."/>
        </authorList>
    </citation>
    <scope>NUCLEOTIDE SEQUENCE [LARGE SCALE GENOMIC DNA]</scope>
    <source>
        <strain evidence="4">DSM 6643</strain>
    </source>
</reference>
<dbReference type="InterPro" id="IPR050325">
    <property type="entry name" value="Prot/Nucl_acid_deglycase"/>
</dbReference>
<dbReference type="InParanoid" id="M5E400"/>
<keyword evidence="4" id="KW-1185">Reference proteome</keyword>
<dbReference type="PANTHER" id="PTHR48094">
    <property type="entry name" value="PROTEIN/NUCLEIC ACID DEGLYCASE DJ-1-RELATED"/>
    <property type="match status" value="1"/>
</dbReference>
<dbReference type="NCBIfam" id="TIGR01383">
    <property type="entry name" value="not_thiJ"/>
    <property type="match status" value="1"/>
</dbReference>
<evidence type="ECO:0000313" key="4">
    <source>
        <dbReference type="Proteomes" id="UP000012063"/>
    </source>
</evidence>
<dbReference type="SUPFAM" id="SSF52317">
    <property type="entry name" value="Class I glutamine amidotransferase-like"/>
    <property type="match status" value="1"/>
</dbReference>
<proteinExistence type="predicted"/>
<evidence type="ECO:0000259" key="2">
    <source>
        <dbReference type="Pfam" id="PF01965"/>
    </source>
</evidence>
<dbReference type="OrthoDB" id="9800516at2"/>
<organism evidence="3 4">
    <name type="scientific">Halanaerobium saccharolyticum subsp. saccharolyticum DSM 6643</name>
    <dbReference type="NCBI Taxonomy" id="1293054"/>
    <lineage>
        <taxon>Bacteria</taxon>
        <taxon>Bacillati</taxon>
        <taxon>Bacillota</taxon>
        <taxon>Clostridia</taxon>
        <taxon>Halanaerobiales</taxon>
        <taxon>Halanaerobiaceae</taxon>
        <taxon>Halanaerobium</taxon>
    </lineage>
</organism>
<name>M5E400_9FIRM</name>
<dbReference type="PANTHER" id="PTHR48094:SF12">
    <property type="entry name" value="PARKINSON DISEASE PROTEIN 7 HOMOLOG"/>
    <property type="match status" value="1"/>
</dbReference>
<dbReference type="InterPro" id="IPR029062">
    <property type="entry name" value="Class_I_gatase-like"/>
</dbReference>
<gene>
    <name evidence="3" type="ORF">HSACCH_02192</name>
</gene>
<dbReference type="InterPro" id="IPR006287">
    <property type="entry name" value="DJ-1"/>
</dbReference>
<accession>M5E400</accession>
<evidence type="ECO:0000256" key="1">
    <source>
        <dbReference type="ARBA" id="ARBA00022737"/>
    </source>
</evidence>
<comment type="caution">
    <text evidence="3">The sequence shown here is derived from an EMBL/GenBank/DDBJ whole genome shotgun (WGS) entry which is preliminary data.</text>
</comment>
<evidence type="ECO:0000313" key="3">
    <source>
        <dbReference type="EMBL" id="CCU80643.1"/>
    </source>
</evidence>
<dbReference type="RefSeq" id="WP_005489904.1">
    <property type="nucleotide sequence ID" value="NZ_CAUI01000023.1"/>
</dbReference>
<dbReference type="FunFam" id="3.40.50.880:FF:000015">
    <property type="entry name" value="Protein DJ-1 homolog C"/>
    <property type="match status" value="1"/>
</dbReference>
<dbReference type="GO" id="GO:0005737">
    <property type="term" value="C:cytoplasm"/>
    <property type="evidence" value="ECO:0007669"/>
    <property type="project" value="TreeGrafter"/>
</dbReference>
<dbReference type="AlphaFoldDB" id="M5E400"/>
<feature type="domain" description="DJ-1/PfpI" evidence="2">
    <location>
        <begin position="2"/>
        <end position="163"/>
    </location>
</feature>
<dbReference type="InterPro" id="IPR002818">
    <property type="entry name" value="DJ-1/PfpI"/>
</dbReference>
<dbReference type="Proteomes" id="UP000012063">
    <property type="component" value="Unassembled WGS sequence"/>
</dbReference>
<dbReference type="Pfam" id="PF01965">
    <property type="entry name" value="DJ-1_PfpI"/>
    <property type="match status" value="1"/>
</dbReference>
<dbReference type="eggNOG" id="COG0693">
    <property type="taxonomic scope" value="Bacteria"/>
</dbReference>